<dbReference type="GO" id="GO:0007019">
    <property type="term" value="P:microtubule depolymerization"/>
    <property type="evidence" value="ECO:0007669"/>
    <property type="project" value="TreeGrafter"/>
</dbReference>
<feature type="region of interest" description="Disordered" evidence="2">
    <location>
        <begin position="92"/>
        <end position="205"/>
    </location>
</feature>
<feature type="region of interest" description="Disordered" evidence="2">
    <location>
        <begin position="1389"/>
        <end position="1453"/>
    </location>
</feature>
<feature type="compositionally biased region" description="Basic and acidic residues" evidence="2">
    <location>
        <begin position="1134"/>
        <end position="1147"/>
    </location>
</feature>
<feature type="compositionally biased region" description="Pro residues" evidence="2">
    <location>
        <begin position="1005"/>
        <end position="1016"/>
    </location>
</feature>
<keyword evidence="5" id="KW-1185">Reference proteome</keyword>
<feature type="compositionally biased region" description="Low complexity" evidence="2">
    <location>
        <begin position="514"/>
        <end position="532"/>
    </location>
</feature>
<reference evidence="4 5" key="2">
    <citation type="submission" date="2019-04" db="EMBL/GenBank/DDBJ databases">
        <title>The genome sequence of big-headed turtle.</title>
        <authorList>
            <person name="Gong S."/>
        </authorList>
    </citation>
    <scope>NUCLEOTIDE SEQUENCE [LARGE SCALE GENOMIC DNA]</scope>
    <source>
        <strain evidence="4">DO16091913</strain>
        <tissue evidence="4">Muscle</tissue>
    </source>
</reference>
<dbReference type="Proteomes" id="UP000297703">
    <property type="component" value="Unassembled WGS sequence"/>
</dbReference>
<name>A0A4D9E819_9SAUR</name>
<organism evidence="4 5">
    <name type="scientific">Platysternon megacephalum</name>
    <name type="common">big-headed turtle</name>
    <dbReference type="NCBI Taxonomy" id="55544"/>
    <lineage>
        <taxon>Eukaryota</taxon>
        <taxon>Metazoa</taxon>
        <taxon>Chordata</taxon>
        <taxon>Craniata</taxon>
        <taxon>Vertebrata</taxon>
        <taxon>Euteleostomi</taxon>
        <taxon>Archelosauria</taxon>
        <taxon>Testudinata</taxon>
        <taxon>Testudines</taxon>
        <taxon>Cryptodira</taxon>
        <taxon>Durocryptodira</taxon>
        <taxon>Testudinoidea</taxon>
        <taxon>Platysternidae</taxon>
        <taxon>Platysternon</taxon>
    </lineage>
</organism>
<feature type="region of interest" description="Disordered" evidence="2">
    <location>
        <begin position="1465"/>
        <end position="1547"/>
    </location>
</feature>
<evidence type="ECO:0000313" key="4">
    <source>
        <dbReference type="EMBL" id="TFK03024.1"/>
    </source>
</evidence>
<sequence>MVAKRPECAREAVVRMCEICNIAVPAADRSACYRPPGICQASLLVPGAHPWLMSTPSCGPPDGRRRQPAGIPRGGQGRKAFPVVCPDGGTLLPLPGSRGLEPKLGTGTRRYVSPGSGRAGAGLLPGSGGEGGAAGPGEPPRLEQQQRRLFPNNSGAGPGAAAAGAAGAAAGEDAGEPAPQRWGAPHGAAAAGGRPTARPGLGERAKVTREGWKVLLGLGSGPWNEGWMSEAVAEGRGDMKPEEGGSEPGTSQELLQRLRELEAENSALAQANENQRETYERCLDEVANHVVQALLNQKDLRQECLKLKKRVFDLERQNQALSDLFQQKVQLTTGSLPQLALHPVPVVCSPPAGLQLGSVEKLAPSLPLGRCALPREVGYGGLRAGGPGAQSMEALSPFFKKKAQILEVLRKLEETDPLLCPPPCQLSPWKDPSHSPAEPGSHKSLAGSRSQPESPVNGEGPPDATHELWPSCLLRAQNGLEEALKWKGEEEEGALDAEGGRPQLLPPLCCQQKSEGSSSSSSDETGELGELGPVEKGPPGEALLSTLAEKKLDLGLLLEETECYLQHFLKQGCPLNGEPAAAYRLEGPPGALGPKPGVLGKALSRDMLTGLSVMGKYQPTKPASGPAQGSADKPAFGTAADGQEPALERQAYVSVCLSGDEPPEKSAKGFGQTSAQGKPKLQPGPVSPGGGALPLPSPSKMVKFLKMPTPGEKPQGPNPLRLSPQLTRSSKIPCRSNNYEPCPSPVLSRRASPEGPTVPACPLPPGAGGQASPKAGRHLDPGTAEAAVHSPEPFGQGSPKPHDYENVSELSVGVLASPLERPKGSRSNPSRGARPDAPHCPPELCPYAPAKEGRERGAESPPAGRRNAGGSAGPRRPGNSTGKKQLEPGHLPFKERLSALGKLKGAEAGERKEAPGPEKNGCPRKARAPGRPCEEVLEARAQPRPGAGGSLKHQEQGHGGEPPGRCYSSGSVGSRLEAETCSSKHYTAKARQPGALCPAGTPLGPRNPPKAPPVPPAKGAKSPHGSPTKLPSKSPTKAPAKAGAPRPPAEEPRPGGRKPPDCARAPPLPGRALPAVGPALHSAIEEKVMKGIEENVLRQQGQDKGLAGEGKPKNSSGIASWFGLRRSKLPALSRRPEGLQAKEERKQGGGGASPLRREGKVAACKLEAENLNISKLMEKAEELRKALEAEKAYINGLALEKGRPHACGILMEQTQNELQVMYQEVTAQNFMQQLLNRVDGKEAYESRLEQKRELRDLQRVSHDAKDPRVSRPPRNGIVGHLRSCEETPEKSPDSKLREGIPSDDSLAESVNSQHFTACGSLTRTLDSGIGTFPPPDYCSGAPGKNLLKLKPSLDPLPSLAPGRPPGGPRVPRKARTLEREVPSAEDVLAPGKHQSMPTFHGVLASAEPPPSLRGRRVCPEDPRLEPGRAQRVQQSKNWTFPNSKACGGSADPFLCTARDLEGLHGLAGSSARSPAERKRASSDGPRLPPPSPPAFSASRTPSASDVGEEGSVELRSRDTGQGQPGLENSESLSDSLYDSLSSCGSQG</sequence>
<feature type="region of interest" description="Disordered" evidence="2">
    <location>
        <begin position="56"/>
        <end position="80"/>
    </location>
</feature>
<proteinExistence type="predicted"/>
<feature type="compositionally biased region" description="Low complexity" evidence="2">
    <location>
        <begin position="1526"/>
        <end position="1547"/>
    </location>
</feature>
<feature type="compositionally biased region" description="Low complexity" evidence="2">
    <location>
        <begin position="159"/>
        <end position="200"/>
    </location>
</feature>
<feature type="compositionally biased region" description="Low complexity" evidence="2">
    <location>
        <begin position="1017"/>
        <end position="1044"/>
    </location>
</feature>
<protein>
    <submittedName>
        <fullName evidence="4">RING finger protein 157</fullName>
    </submittedName>
</protein>
<feature type="compositionally biased region" description="Basic and acidic residues" evidence="2">
    <location>
        <begin position="884"/>
        <end position="897"/>
    </location>
</feature>
<dbReference type="STRING" id="55544.A0A4D9E819"/>
<evidence type="ECO:0000259" key="3">
    <source>
        <dbReference type="Pfam" id="PF15246"/>
    </source>
</evidence>
<feature type="compositionally biased region" description="Gly residues" evidence="2">
    <location>
        <begin position="117"/>
        <end position="135"/>
    </location>
</feature>
<feature type="region of interest" description="Disordered" evidence="2">
    <location>
        <begin position="423"/>
        <end position="467"/>
    </location>
</feature>
<feature type="compositionally biased region" description="Low complexity" evidence="2">
    <location>
        <begin position="1349"/>
        <end position="1361"/>
    </location>
</feature>
<feature type="compositionally biased region" description="Basic and acidic residues" evidence="2">
    <location>
        <begin position="1282"/>
        <end position="1300"/>
    </location>
</feature>
<comment type="caution">
    <text evidence="4">The sequence shown here is derived from an EMBL/GenBank/DDBJ whole genome shotgun (WGS) entry which is preliminary data.</text>
</comment>
<dbReference type="GO" id="GO:0035371">
    <property type="term" value="C:microtubule plus-end"/>
    <property type="evidence" value="ECO:0007669"/>
    <property type="project" value="TreeGrafter"/>
</dbReference>
<feature type="compositionally biased region" description="Basic and acidic residues" evidence="2">
    <location>
        <begin position="1048"/>
        <end position="1061"/>
    </location>
</feature>
<feature type="compositionally biased region" description="Basic and acidic residues" evidence="2">
    <location>
        <begin position="1255"/>
        <end position="1269"/>
    </location>
</feature>
<feature type="coiled-coil region" evidence="1">
    <location>
        <begin position="1166"/>
        <end position="1193"/>
    </location>
</feature>
<feature type="compositionally biased region" description="Basic and acidic residues" evidence="2">
    <location>
        <begin position="1417"/>
        <end position="1428"/>
    </location>
</feature>
<dbReference type="OrthoDB" id="8930856at2759"/>
<feature type="compositionally biased region" description="Polar residues" evidence="2">
    <location>
        <begin position="1431"/>
        <end position="1442"/>
    </location>
</feature>
<feature type="region of interest" description="Disordered" evidence="2">
    <location>
        <begin position="1349"/>
        <end position="1372"/>
    </location>
</feature>
<feature type="coiled-coil region" evidence="1">
    <location>
        <begin position="251"/>
        <end position="317"/>
    </location>
</feature>
<dbReference type="EMBL" id="QXTE01000170">
    <property type="protein sequence ID" value="TFK03024.1"/>
    <property type="molecule type" value="Genomic_DNA"/>
</dbReference>
<feature type="region of interest" description="Disordered" evidence="2">
    <location>
        <begin position="1095"/>
        <end position="1156"/>
    </location>
</feature>
<feature type="region of interest" description="Disordered" evidence="2">
    <location>
        <begin position="1255"/>
        <end position="1306"/>
    </location>
</feature>
<feature type="region of interest" description="Disordered" evidence="2">
    <location>
        <begin position="490"/>
        <end position="541"/>
    </location>
</feature>
<feature type="domain" description="Nck-associated protein 5 C-terminal" evidence="3">
    <location>
        <begin position="1081"/>
        <end position="1384"/>
    </location>
</feature>
<evidence type="ECO:0000313" key="5">
    <source>
        <dbReference type="Proteomes" id="UP000297703"/>
    </source>
</evidence>
<dbReference type="InterPro" id="IPR026163">
    <property type="entry name" value="Nckap5l"/>
</dbReference>
<dbReference type="PANTHER" id="PTHR21740">
    <property type="entry name" value="NCK-ASSOCIATED PROTEIN 5"/>
    <property type="match status" value="1"/>
</dbReference>
<dbReference type="InterPro" id="IPR032769">
    <property type="entry name" value="NCKAP5_C"/>
</dbReference>
<feature type="compositionally biased region" description="Polar residues" evidence="2">
    <location>
        <begin position="724"/>
        <end position="739"/>
    </location>
</feature>
<evidence type="ECO:0000256" key="1">
    <source>
        <dbReference type="SAM" id="Coils"/>
    </source>
</evidence>
<gene>
    <name evidence="4" type="ORF">DR999_PMT14757</name>
</gene>
<dbReference type="Pfam" id="PF15246">
    <property type="entry name" value="NCKAP5"/>
    <property type="match status" value="1"/>
</dbReference>
<evidence type="ECO:0000256" key="2">
    <source>
        <dbReference type="SAM" id="MobiDB-lite"/>
    </source>
</evidence>
<dbReference type="PANTHER" id="PTHR21740:SF3">
    <property type="entry name" value="NCK-ASSOCIATED PROTEIN 5-LIKE"/>
    <property type="match status" value="1"/>
</dbReference>
<feature type="compositionally biased region" description="Basic and acidic residues" evidence="2">
    <location>
        <begin position="904"/>
        <end position="916"/>
    </location>
</feature>
<feature type="region of interest" description="Disordered" evidence="2">
    <location>
        <begin position="615"/>
        <end position="1078"/>
    </location>
</feature>
<accession>A0A4D9E819</accession>
<feature type="compositionally biased region" description="Low complexity" evidence="2">
    <location>
        <begin position="1494"/>
        <end position="1504"/>
    </location>
</feature>
<dbReference type="GO" id="GO:0001578">
    <property type="term" value="P:microtubule bundle formation"/>
    <property type="evidence" value="ECO:0007669"/>
    <property type="project" value="TreeGrafter"/>
</dbReference>
<keyword evidence="1" id="KW-0175">Coiled coil</keyword>
<reference evidence="4 5" key="1">
    <citation type="submission" date="2019-04" db="EMBL/GenBank/DDBJ databases">
        <title>Draft genome of the big-headed turtle Platysternon megacephalum.</title>
        <authorList>
            <person name="Gong S."/>
        </authorList>
    </citation>
    <scope>NUCLEOTIDE SEQUENCE [LARGE SCALE GENOMIC DNA]</scope>
    <source>
        <strain evidence="4">DO16091913</strain>
        <tissue evidence="4">Muscle</tissue>
    </source>
</reference>